<keyword evidence="2" id="KW-0812">Transmembrane</keyword>
<dbReference type="Pfam" id="PF26056">
    <property type="entry name" value="DUF8017"/>
    <property type="match status" value="1"/>
</dbReference>
<evidence type="ECO:0000259" key="3">
    <source>
        <dbReference type="Pfam" id="PF26056"/>
    </source>
</evidence>
<gene>
    <name evidence="4" type="ORF">AN217_14805</name>
</gene>
<dbReference type="RefSeq" id="WP_069991845.1">
    <property type="nucleotide sequence ID" value="NZ_LJGV01000022.1"/>
</dbReference>
<feature type="compositionally biased region" description="Basic and acidic residues" evidence="1">
    <location>
        <begin position="147"/>
        <end position="156"/>
    </location>
</feature>
<evidence type="ECO:0000313" key="5">
    <source>
        <dbReference type="Proteomes" id="UP000175829"/>
    </source>
</evidence>
<feature type="compositionally biased region" description="Gly residues" evidence="1">
    <location>
        <begin position="69"/>
        <end position="80"/>
    </location>
</feature>
<name>A0A1E7K4M1_9ACTN</name>
<evidence type="ECO:0000256" key="1">
    <source>
        <dbReference type="SAM" id="MobiDB-lite"/>
    </source>
</evidence>
<keyword evidence="2" id="KW-1133">Transmembrane helix</keyword>
<feature type="region of interest" description="Disordered" evidence="1">
    <location>
        <begin position="1"/>
        <end position="100"/>
    </location>
</feature>
<organism evidence="4 5">
    <name type="scientific">Streptomyces qinglanensis</name>
    <dbReference type="NCBI Taxonomy" id="943816"/>
    <lineage>
        <taxon>Bacteria</taxon>
        <taxon>Bacillati</taxon>
        <taxon>Actinomycetota</taxon>
        <taxon>Actinomycetes</taxon>
        <taxon>Kitasatosporales</taxon>
        <taxon>Streptomycetaceae</taxon>
        <taxon>Streptomyces</taxon>
    </lineage>
</organism>
<feature type="compositionally biased region" description="Basic and acidic residues" evidence="1">
    <location>
        <begin position="130"/>
        <end position="139"/>
    </location>
</feature>
<dbReference type="SUPFAM" id="SSF81995">
    <property type="entry name" value="beta-sandwich domain of Sec23/24"/>
    <property type="match status" value="1"/>
</dbReference>
<dbReference type="AlphaFoldDB" id="A0A1E7K4M1"/>
<dbReference type="InterPro" id="IPR058330">
    <property type="entry name" value="DUF8017"/>
</dbReference>
<accession>A0A1E7K4M1</accession>
<feature type="compositionally biased region" description="Low complexity" evidence="1">
    <location>
        <begin position="81"/>
        <end position="91"/>
    </location>
</feature>
<evidence type="ECO:0000313" key="4">
    <source>
        <dbReference type="EMBL" id="OEU98877.1"/>
    </source>
</evidence>
<comment type="caution">
    <text evidence="4">The sequence shown here is derived from an EMBL/GenBank/DDBJ whole genome shotgun (WGS) entry which is preliminary data.</text>
</comment>
<sequence length="363" mass="37334">MWPGQQPPGGEQNPQQPNPYQQPGYGQPNPYQQPGYGQQPSGQQPGQGQPPGPGGYGQQPGPAPHPYGQPGGPGQSGQWGPGSMPGSPQSPKGGGGGGRNKTIAIAIVAAVAVIAATVAGVVVLGGDDSGGGKKNEADKTSSPSAKTKPEKSEKAEPGSGGASKDPSDPVVKGWQTVVNPKWYSAFDVPDNDDWTLASTGTITAFRDDDSGKLLVAMSAPAFYKDDWCKRSSRAGVGTKGAQGSKDTKEAARIAAGNFAIAGYDQKQKGTLKVSKPEPFKNEHGIKGHTVTAKITGAPKEDKCSTSAGKVVTVSWINSNGDLAIWVLYTDADVKDEVSDATIKKISGSLRNYEAPGDGTGRGL</sequence>
<feature type="region of interest" description="Disordered" evidence="1">
    <location>
        <begin position="126"/>
        <end position="172"/>
    </location>
</feature>
<dbReference type="EMBL" id="LJGV01000022">
    <property type="protein sequence ID" value="OEU98877.1"/>
    <property type="molecule type" value="Genomic_DNA"/>
</dbReference>
<proteinExistence type="predicted"/>
<evidence type="ECO:0000256" key="2">
    <source>
        <dbReference type="SAM" id="Phobius"/>
    </source>
</evidence>
<dbReference type="Proteomes" id="UP000175829">
    <property type="component" value="Unassembled WGS sequence"/>
</dbReference>
<dbReference type="PATRIC" id="fig|943816.4.peg.2410"/>
<reference evidence="4 5" key="1">
    <citation type="journal article" date="2016" name="Front. Microbiol.">
        <title>Comparative Genomics Analysis of Streptomyces Species Reveals Their Adaptation to the Marine Environment and Their Diversity at the Genomic Level.</title>
        <authorList>
            <person name="Tian X."/>
            <person name="Zhang Z."/>
            <person name="Yang T."/>
            <person name="Chen M."/>
            <person name="Li J."/>
            <person name="Chen F."/>
            <person name="Yang J."/>
            <person name="Li W."/>
            <person name="Zhang B."/>
            <person name="Zhang Z."/>
            <person name="Wu J."/>
            <person name="Zhang C."/>
            <person name="Long L."/>
            <person name="Xiao J."/>
        </authorList>
    </citation>
    <scope>NUCLEOTIDE SEQUENCE [LARGE SCALE GENOMIC DNA]</scope>
    <source>
        <strain evidence="4 5">SCSIO M10379</strain>
    </source>
</reference>
<protein>
    <recommendedName>
        <fullName evidence="3">DUF8017 domain-containing protein</fullName>
    </recommendedName>
</protein>
<keyword evidence="2" id="KW-0472">Membrane</keyword>
<feature type="transmembrane region" description="Helical" evidence="2">
    <location>
        <begin position="103"/>
        <end position="124"/>
    </location>
</feature>
<feature type="domain" description="DUF8017" evidence="3">
    <location>
        <begin position="168"/>
        <end position="353"/>
    </location>
</feature>
<feature type="compositionally biased region" description="Low complexity" evidence="1">
    <location>
        <begin position="1"/>
        <end position="47"/>
    </location>
</feature>